<evidence type="ECO:0000313" key="1">
    <source>
        <dbReference type="EMBL" id="KFG58231.1"/>
    </source>
</evidence>
<comment type="caution">
    <text evidence="1">The sequence shown here is derived from an EMBL/GenBank/DDBJ whole genome shotgun (WGS) entry which is preliminary data.</text>
</comment>
<reference evidence="1 2" key="1">
    <citation type="submission" date="2014-05" db="EMBL/GenBank/DDBJ databases">
        <authorList>
            <person name="Sibley D."/>
            <person name="Venepally P."/>
            <person name="Karamycheva S."/>
            <person name="Hadjithomas M."/>
            <person name="Khan A."/>
            <person name="Brunk B."/>
            <person name="Roos D."/>
            <person name="Caler E."/>
            <person name="Lorenzi H."/>
        </authorList>
    </citation>
    <scope>NUCLEOTIDE SEQUENCE [LARGE SCALE GENOMIC DNA]</scope>
    <source>
        <strain evidence="1 2">RUB</strain>
    </source>
</reference>
<dbReference type="OrthoDB" id="10294504at2759"/>
<gene>
    <name evidence="1" type="ORF">TGRUB_264748</name>
</gene>
<organism evidence="1 2">
    <name type="scientific">Toxoplasma gondii RUB</name>
    <dbReference type="NCBI Taxonomy" id="935652"/>
    <lineage>
        <taxon>Eukaryota</taxon>
        <taxon>Sar</taxon>
        <taxon>Alveolata</taxon>
        <taxon>Apicomplexa</taxon>
        <taxon>Conoidasida</taxon>
        <taxon>Coccidia</taxon>
        <taxon>Eucoccidiorida</taxon>
        <taxon>Eimeriorina</taxon>
        <taxon>Sarcocystidae</taxon>
        <taxon>Toxoplasma</taxon>
    </lineage>
</organism>
<dbReference type="AlphaFoldDB" id="A0A086LNL3"/>
<proteinExistence type="predicted"/>
<dbReference type="EMBL" id="AFYV02002592">
    <property type="protein sequence ID" value="KFG58231.1"/>
    <property type="molecule type" value="Genomic_DNA"/>
</dbReference>
<dbReference type="Proteomes" id="UP000028834">
    <property type="component" value="Unassembled WGS sequence"/>
</dbReference>
<name>A0A086LNL3_TOXGO</name>
<sequence length="82" mass="9137">MRPDVTSRPYHVWRANIRQALHVCVCLHFAEKSAAVQCPQPQASGKHIYGSFPSPRKLVGLLFSHPTVDPLAPDVISRSKPH</sequence>
<accession>A0A086LNL3</accession>
<dbReference type="VEuPathDB" id="ToxoDB:TGRUB_264748"/>
<protein>
    <submittedName>
        <fullName evidence="1">Uncharacterized protein</fullName>
    </submittedName>
</protein>
<evidence type="ECO:0000313" key="2">
    <source>
        <dbReference type="Proteomes" id="UP000028834"/>
    </source>
</evidence>